<dbReference type="Pfam" id="PF01612">
    <property type="entry name" value="DNA_pol_A_exo1"/>
    <property type="match status" value="1"/>
</dbReference>
<dbReference type="PANTHER" id="PTHR47765:SF2">
    <property type="entry name" value="EXONUCLEASE MUT-7 HOMOLOG"/>
    <property type="match status" value="1"/>
</dbReference>
<dbReference type="GO" id="GO:0002161">
    <property type="term" value="F:aminoacyl-tRNA deacylase activity"/>
    <property type="evidence" value="ECO:0007669"/>
    <property type="project" value="InterPro"/>
</dbReference>
<comment type="caution">
    <text evidence="4">The sequence shown here is derived from an EMBL/GenBank/DDBJ whole genome shotgun (WGS) entry which is preliminary data.</text>
</comment>
<feature type="compositionally biased region" description="Acidic residues" evidence="1">
    <location>
        <begin position="663"/>
        <end position="676"/>
    </location>
</feature>
<dbReference type="GO" id="GO:0003676">
    <property type="term" value="F:nucleic acid binding"/>
    <property type="evidence" value="ECO:0007669"/>
    <property type="project" value="InterPro"/>
</dbReference>
<accession>A0A8J5XDF6</accession>
<protein>
    <recommendedName>
        <fullName evidence="6">3'-5' exonuclease domain-containing protein</fullName>
    </recommendedName>
</protein>
<dbReference type="OrthoDB" id="10261556at2759"/>
<dbReference type="InterPro" id="IPR036754">
    <property type="entry name" value="YbaK/aa-tRNA-synt-asso_dom_sf"/>
</dbReference>
<gene>
    <name evidence="4" type="ORF">KFE25_003819</name>
</gene>
<evidence type="ECO:0000313" key="5">
    <source>
        <dbReference type="Proteomes" id="UP000751190"/>
    </source>
</evidence>
<dbReference type="Proteomes" id="UP000751190">
    <property type="component" value="Unassembled WGS sequence"/>
</dbReference>
<feature type="region of interest" description="Disordered" evidence="1">
    <location>
        <begin position="368"/>
        <end position="395"/>
    </location>
</feature>
<dbReference type="InterPro" id="IPR002562">
    <property type="entry name" value="3'-5'_exonuclease_dom"/>
</dbReference>
<dbReference type="SUPFAM" id="SSF53098">
    <property type="entry name" value="Ribonuclease H-like"/>
    <property type="match status" value="1"/>
</dbReference>
<evidence type="ECO:0000259" key="3">
    <source>
        <dbReference type="Pfam" id="PF04073"/>
    </source>
</evidence>
<dbReference type="InterPro" id="IPR007214">
    <property type="entry name" value="YbaK/aa-tRNA-synth-assoc-dom"/>
</dbReference>
<dbReference type="CDD" id="cd04332">
    <property type="entry name" value="YbaK_like"/>
    <property type="match status" value="1"/>
</dbReference>
<dbReference type="GO" id="GO:0008408">
    <property type="term" value="F:3'-5' exonuclease activity"/>
    <property type="evidence" value="ECO:0007669"/>
    <property type="project" value="InterPro"/>
</dbReference>
<dbReference type="InterPro" id="IPR012337">
    <property type="entry name" value="RNaseH-like_sf"/>
</dbReference>
<dbReference type="OMA" id="TTHARYA"/>
<evidence type="ECO:0008006" key="6">
    <source>
        <dbReference type="Google" id="ProtNLM"/>
    </source>
</evidence>
<keyword evidence="5" id="KW-1185">Reference proteome</keyword>
<evidence type="ECO:0000259" key="2">
    <source>
        <dbReference type="Pfam" id="PF01612"/>
    </source>
</evidence>
<dbReference type="PANTHER" id="PTHR47765">
    <property type="entry name" value="3'-5' EXONUCLEASE DOMAIN-CONTAINING PROTEIN"/>
    <property type="match status" value="1"/>
</dbReference>
<organism evidence="4 5">
    <name type="scientific">Diacronema lutheri</name>
    <name type="common">Unicellular marine alga</name>
    <name type="synonym">Monochrysis lutheri</name>
    <dbReference type="NCBI Taxonomy" id="2081491"/>
    <lineage>
        <taxon>Eukaryota</taxon>
        <taxon>Haptista</taxon>
        <taxon>Haptophyta</taxon>
        <taxon>Pavlovophyceae</taxon>
        <taxon>Pavlovales</taxon>
        <taxon>Pavlovaceae</taxon>
        <taxon>Diacronema</taxon>
    </lineage>
</organism>
<reference evidence="4" key="1">
    <citation type="submission" date="2021-05" db="EMBL/GenBank/DDBJ databases">
        <title>The genome of the haptophyte Pavlova lutheri (Diacronema luteri, Pavlovales) - a model for lipid biosynthesis in eukaryotic algae.</title>
        <authorList>
            <person name="Hulatt C.J."/>
            <person name="Posewitz M.C."/>
        </authorList>
    </citation>
    <scope>NUCLEOTIDE SEQUENCE</scope>
    <source>
        <strain evidence="4">NIVA-4/92</strain>
    </source>
</reference>
<dbReference type="SUPFAM" id="SSF55826">
    <property type="entry name" value="YbaK/ProRS associated domain"/>
    <property type="match status" value="1"/>
</dbReference>
<evidence type="ECO:0000256" key="1">
    <source>
        <dbReference type="SAM" id="MobiDB-lite"/>
    </source>
</evidence>
<dbReference type="Gene3D" id="3.30.420.10">
    <property type="entry name" value="Ribonuclease H-like superfamily/Ribonuclease H"/>
    <property type="match status" value="1"/>
</dbReference>
<sequence>MATTHARYARAPQLDDFLAAHAADARLLPANDAQCARATDVKTLVFTCDGPDGHALAILADVDRVDEERLAAALGVRRVALAPRKVAEELTGFEMGTLPPCGSRCAHVPTVIDAQLASCARPLVAGGGRTSTRLVVACAAELSRLASAGGTRAIVAPIAMERAEAACACVDIAAPDVASVLRRGGARELPAVDVDGARVQLWGIVVAKRPMARTLCFVTLLPHPSLLPPHVRLSYGWDAPRALWRPVGCGIGRGALSVGVQLVLGRSLEGAIGASELASLIRELKVGSELLVVAAPANSAAAPRHAAPATALRRTAARVGEWWARRRARARALSARQVDLKVLEVVRVSSRSGLSTAAAAAPAANRLAPQSSGALRARAGANSDRTARTNAAPAARLTLPPKTRFVLADDAATATEAAVALDAIVRSAEDAATRGAGGDTGAGIARARRSPPHVLGVDVEWQPERRDASGVRMRHRPALLQLATRDTVLLIDLLALCVPMPDRSVASDAATTEASGSAAWAPGSTGLLPAPLSRALARALNSDALVKLGLGGGSDLRRLHDGYPDERAFAPAAGSAAFVDVAELARALKPADKRGALEGLAKLSARLLGVALDKRLQCAPWGARPLSPSMLEYAALDAHVLTSVYDRLLEGERSPAQPTSEPDGPDGDAQSADDGECNQPLAQGEQLTRAPALAKARPVGNVGASRWRARAQLAAADSLGESAAHAVAAPGAAELKVHSSLPFLLEHWLGCRVPRSGPAGAMHAKDAALLLAAFPAPTTTAPAPSAWPLSAELWVPPAASVRAYDRRSGLVEMADALAIFVSFPPSAGRTYFDRKYPNALSWATHASASQQGGAARVQRLELAWWLPAAVGAGHPLYGELVEPADGKRERLLFARIGRGSFVLCGRLRFARHLDPERAGERGGGIAWALEDAHKLCGPDARGDGAFAQILRVALRPAESLLGELV</sequence>
<dbReference type="InterPro" id="IPR036397">
    <property type="entry name" value="RNaseH_sf"/>
</dbReference>
<dbReference type="EMBL" id="JAGTXO010000015">
    <property type="protein sequence ID" value="KAG8463546.1"/>
    <property type="molecule type" value="Genomic_DNA"/>
</dbReference>
<dbReference type="InterPro" id="IPR052408">
    <property type="entry name" value="Exonuclease_MUT-7-like"/>
</dbReference>
<feature type="domain" description="3'-5' exonuclease" evidence="2">
    <location>
        <begin position="535"/>
        <end position="649"/>
    </location>
</feature>
<dbReference type="Pfam" id="PF04073">
    <property type="entry name" value="tRNA_edit"/>
    <property type="match status" value="1"/>
</dbReference>
<dbReference type="Gene3D" id="3.90.960.10">
    <property type="entry name" value="YbaK/aminoacyl-tRNA synthetase-associated domain"/>
    <property type="match status" value="1"/>
</dbReference>
<name>A0A8J5XDF6_DIALT</name>
<evidence type="ECO:0000313" key="4">
    <source>
        <dbReference type="EMBL" id="KAG8463546.1"/>
    </source>
</evidence>
<feature type="region of interest" description="Disordered" evidence="1">
    <location>
        <begin position="652"/>
        <end position="679"/>
    </location>
</feature>
<feature type="domain" description="YbaK/aminoacyl-tRNA synthetase-associated" evidence="3">
    <location>
        <begin position="40"/>
        <end position="136"/>
    </location>
</feature>
<proteinExistence type="predicted"/>
<dbReference type="AlphaFoldDB" id="A0A8J5XDF6"/>